<dbReference type="Gene3D" id="1.10.10.60">
    <property type="entry name" value="Homeodomain-like"/>
    <property type="match status" value="2"/>
</dbReference>
<dbReference type="GO" id="GO:0003700">
    <property type="term" value="F:DNA-binding transcription factor activity"/>
    <property type="evidence" value="ECO:0007669"/>
    <property type="project" value="InterPro"/>
</dbReference>
<dbReference type="InterPro" id="IPR009057">
    <property type="entry name" value="Homeodomain-like_sf"/>
</dbReference>
<organism evidence="8 9">
    <name type="scientific">Paenibacillus herberti</name>
    <dbReference type="NCBI Taxonomy" id="1619309"/>
    <lineage>
        <taxon>Bacteria</taxon>
        <taxon>Bacillati</taxon>
        <taxon>Bacillota</taxon>
        <taxon>Bacilli</taxon>
        <taxon>Bacillales</taxon>
        <taxon>Paenibacillaceae</taxon>
        <taxon>Paenibacillus</taxon>
    </lineage>
</organism>
<dbReference type="InterPro" id="IPR011006">
    <property type="entry name" value="CheY-like_superfamily"/>
</dbReference>
<keyword evidence="9" id="KW-1185">Reference proteome</keyword>
<feature type="modified residue" description="4-aspartylphosphate" evidence="4">
    <location>
        <position position="57"/>
    </location>
</feature>
<dbReference type="OrthoDB" id="2666291at2"/>
<feature type="domain" description="HTH araC/xylS-type" evidence="5">
    <location>
        <begin position="429"/>
        <end position="527"/>
    </location>
</feature>
<evidence type="ECO:0000313" key="9">
    <source>
        <dbReference type="Proteomes" id="UP000215145"/>
    </source>
</evidence>
<dbReference type="GO" id="GO:0000160">
    <property type="term" value="P:phosphorelay signal transduction system"/>
    <property type="evidence" value="ECO:0007669"/>
    <property type="project" value="InterPro"/>
</dbReference>
<dbReference type="SMART" id="SM00342">
    <property type="entry name" value="HTH_ARAC"/>
    <property type="match status" value="1"/>
</dbReference>
<evidence type="ECO:0000256" key="3">
    <source>
        <dbReference type="ARBA" id="ARBA00023163"/>
    </source>
</evidence>
<dbReference type="InterPro" id="IPR018062">
    <property type="entry name" value="HTH_AraC-typ_CS"/>
</dbReference>
<evidence type="ECO:0000256" key="2">
    <source>
        <dbReference type="ARBA" id="ARBA00023125"/>
    </source>
</evidence>
<reference evidence="8 9" key="1">
    <citation type="submission" date="2017-07" db="EMBL/GenBank/DDBJ databases">
        <title>Paenibacillus herberti R33 genome sequencing and assembly.</title>
        <authorList>
            <person name="Su W."/>
        </authorList>
    </citation>
    <scope>NUCLEOTIDE SEQUENCE [LARGE SCALE GENOMIC DNA]</scope>
    <source>
        <strain evidence="8 9">R33</strain>
    </source>
</reference>
<dbReference type="SUPFAM" id="SSF52172">
    <property type="entry name" value="CheY-like"/>
    <property type="match status" value="1"/>
</dbReference>
<dbReference type="PROSITE" id="PS01124">
    <property type="entry name" value="HTH_ARAC_FAMILY_2"/>
    <property type="match status" value="1"/>
</dbReference>
<dbReference type="InterPro" id="IPR000160">
    <property type="entry name" value="GGDEF_dom"/>
</dbReference>
<keyword evidence="3" id="KW-0804">Transcription</keyword>
<evidence type="ECO:0000259" key="6">
    <source>
        <dbReference type="PROSITE" id="PS50110"/>
    </source>
</evidence>
<dbReference type="PANTHER" id="PTHR43280:SF2">
    <property type="entry name" value="HTH-TYPE TRANSCRIPTIONAL REGULATOR EXSA"/>
    <property type="match status" value="1"/>
</dbReference>
<dbReference type="InterPro" id="IPR041522">
    <property type="entry name" value="CdaR_GGDEF"/>
</dbReference>
<gene>
    <name evidence="8" type="ORF">CGZ75_02750</name>
</gene>
<dbReference type="Proteomes" id="UP000215145">
    <property type="component" value="Unassembled WGS sequence"/>
</dbReference>
<evidence type="ECO:0000256" key="4">
    <source>
        <dbReference type="PROSITE-ProRule" id="PRU00169"/>
    </source>
</evidence>
<evidence type="ECO:0000313" key="8">
    <source>
        <dbReference type="EMBL" id="OXM15667.1"/>
    </source>
</evidence>
<dbReference type="InterPro" id="IPR020449">
    <property type="entry name" value="Tscrpt_reg_AraC-type_HTH"/>
</dbReference>
<proteinExistence type="predicted"/>
<feature type="domain" description="GGDEF" evidence="7">
    <location>
        <begin position="173"/>
        <end position="299"/>
    </location>
</feature>
<dbReference type="AlphaFoldDB" id="A0A229P0N1"/>
<dbReference type="PROSITE" id="PS00041">
    <property type="entry name" value="HTH_ARAC_FAMILY_1"/>
    <property type="match status" value="1"/>
</dbReference>
<sequence>MDITILLVDDEAVDLAWLRVRVEGSGHDSLKIAGTAKSGFAALKLMEQERIDIILSDIRMPIMTGTEFARKAKEINPAVHIVFISGHEDFGYAKEAIQLNAAGYLLKPVADNELNEMIANLCMKVEAEREVNSSVTEAVSLVQREVLLRWFRNPLPEHAEERVQRFLDPLLREGAAVALIEVDDLEYNTKSISIEERRKLLLDVEQFIQEFVHNNRLGVVMTGFDNRYLLLITIEEQICRPVLEKMVGTFGRVFPFTITIGLGRFALVSEGLHDSYGQAESALNTKWILGKNKIIIQDKLAPPTPLLASGLPAEVDLIVDEMLPAMLEYDLVKIDDSLMRLFQQDKDAQPLPKSASYDLIFRMTSKLHADLKHRNENLYELLDWESHMPLVLFEFETIHDLISWLRRRFFEVSEMLFLKQRRQERKLIGDITRYVEERLEFKVTLREVAAHFEFTPNYLGQLFRAETGVAFSDFLNDMRMKRACALLDDPRMKVYEIADRIGYKNIIYFNRQFKQVTGMTPGEYRKKNKI</sequence>
<dbReference type="Pfam" id="PF17853">
    <property type="entry name" value="GGDEF_2"/>
    <property type="match status" value="1"/>
</dbReference>
<feature type="domain" description="Response regulatory" evidence="6">
    <location>
        <begin position="4"/>
        <end position="122"/>
    </location>
</feature>
<name>A0A229P0N1_9BACL</name>
<dbReference type="GO" id="GO:0043565">
    <property type="term" value="F:sequence-specific DNA binding"/>
    <property type="evidence" value="ECO:0007669"/>
    <property type="project" value="InterPro"/>
</dbReference>
<dbReference type="PROSITE" id="PS50110">
    <property type="entry name" value="RESPONSE_REGULATORY"/>
    <property type="match status" value="1"/>
</dbReference>
<dbReference type="PRINTS" id="PR00032">
    <property type="entry name" value="HTHARAC"/>
</dbReference>
<keyword evidence="1" id="KW-0805">Transcription regulation</keyword>
<dbReference type="CDD" id="cd17536">
    <property type="entry name" value="REC_YesN-like"/>
    <property type="match status" value="1"/>
</dbReference>
<dbReference type="PROSITE" id="PS50887">
    <property type="entry name" value="GGDEF"/>
    <property type="match status" value="1"/>
</dbReference>
<accession>A0A229P0N1</accession>
<evidence type="ECO:0000259" key="5">
    <source>
        <dbReference type="PROSITE" id="PS01124"/>
    </source>
</evidence>
<dbReference type="Pfam" id="PF12833">
    <property type="entry name" value="HTH_18"/>
    <property type="match status" value="1"/>
</dbReference>
<dbReference type="Gene3D" id="3.40.50.2300">
    <property type="match status" value="1"/>
</dbReference>
<evidence type="ECO:0000259" key="7">
    <source>
        <dbReference type="PROSITE" id="PS50887"/>
    </source>
</evidence>
<dbReference type="InterPro" id="IPR018060">
    <property type="entry name" value="HTH_AraC"/>
</dbReference>
<dbReference type="PANTHER" id="PTHR43280">
    <property type="entry name" value="ARAC-FAMILY TRANSCRIPTIONAL REGULATOR"/>
    <property type="match status" value="1"/>
</dbReference>
<dbReference type="SMART" id="SM00448">
    <property type="entry name" value="REC"/>
    <property type="match status" value="1"/>
</dbReference>
<dbReference type="EMBL" id="NMUQ01000001">
    <property type="protein sequence ID" value="OXM15667.1"/>
    <property type="molecule type" value="Genomic_DNA"/>
</dbReference>
<evidence type="ECO:0000256" key="1">
    <source>
        <dbReference type="ARBA" id="ARBA00023015"/>
    </source>
</evidence>
<protein>
    <submittedName>
        <fullName evidence="8">DNA-binding response regulator</fullName>
    </submittedName>
</protein>
<keyword evidence="4" id="KW-0597">Phosphoprotein</keyword>
<dbReference type="Pfam" id="PF00072">
    <property type="entry name" value="Response_reg"/>
    <property type="match status" value="1"/>
</dbReference>
<dbReference type="SUPFAM" id="SSF46689">
    <property type="entry name" value="Homeodomain-like"/>
    <property type="match status" value="1"/>
</dbReference>
<dbReference type="InterPro" id="IPR001789">
    <property type="entry name" value="Sig_transdc_resp-reg_receiver"/>
</dbReference>
<keyword evidence="2 8" id="KW-0238">DNA-binding</keyword>
<dbReference type="RefSeq" id="WP_089522760.1">
    <property type="nucleotide sequence ID" value="NZ_NMUQ01000001.1"/>
</dbReference>
<comment type="caution">
    <text evidence="8">The sequence shown here is derived from an EMBL/GenBank/DDBJ whole genome shotgun (WGS) entry which is preliminary data.</text>
</comment>